<dbReference type="OrthoDB" id="1740536at2759"/>
<gene>
    <name evidence="1" type="ORF">CR513_07840</name>
</gene>
<reference evidence="1" key="1">
    <citation type="submission" date="2018-05" db="EMBL/GenBank/DDBJ databases">
        <title>Draft genome of Mucuna pruriens seed.</title>
        <authorList>
            <person name="Nnadi N.E."/>
            <person name="Vos R."/>
            <person name="Hasami M.H."/>
            <person name="Devisetty U.K."/>
            <person name="Aguiy J.C."/>
        </authorList>
    </citation>
    <scope>NUCLEOTIDE SEQUENCE [LARGE SCALE GENOMIC DNA]</scope>
    <source>
        <strain evidence="1">JCA_2017</strain>
    </source>
</reference>
<proteinExistence type="predicted"/>
<sequence length="90" mass="10462">MDTTPPQFTPLKVGRAQIFREVCHTQLLDIPPPTSRRMRPSPNEWCEFHCTSGHTMENCKTLQSQIEKLIHNDDLGRFIHGRDEPKTTFD</sequence>
<comment type="caution">
    <text evidence="1">The sequence shown here is derived from an EMBL/GenBank/DDBJ whole genome shotgun (WGS) entry which is preliminary data.</text>
</comment>
<accession>A0A371HYV3</accession>
<organism evidence="1 2">
    <name type="scientific">Mucuna pruriens</name>
    <name type="common">Velvet bean</name>
    <name type="synonym">Dolichos pruriens</name>
    <dbReference type="NCBI Taxonomy" id="157652"/>
    <lineage>
        <taxon>Eukaryota</taxon>
        <taxon>Viridiplantae</taxon>
        <taxon>Streptophyta</taxon>
        <taxon>Embryophyta</taxon>
        <taxon>Tracheophyta</taxon>
        <taxon>Spermatophyta</taxon>
        <taxon>Magnoliopsida</taxon>
        <taxon>eudicotyledons</taxon>
        <taxon>Gunneridae</taxon>
        <taxon>Pentapetalae</taxon>
        <taxon>rosids</taxon>
        <taxon>fabids</taxon>
        <taxon>Fabales</taxon>
        <taxon>Fabaceae</taxon>
        <taxon>Papilionoideae</taxon>
        <taxon>50 kb inversion clade</taxon>
        <taxon>NPAAA clade</taxon>
        <taxon>indigoferoid/millettioid clade</taxon>
        <taxon>Phaseoleae</taxon>
        <taxon>Mucuna</taxon>
    </lineage>
</organism>
<protein>
    <recommendedName>
        <fullName evidence="3">Retrotransposon gag domain-containing protein</fullName>
    </recommendedName>
</protein>
<evidence type="ECO:0008006" key="3">
    <source>
        <dbReference type="Google" id="ProtNLM"/>
    </source>
</evidence>
<evidence type="ECO:0000313" key="1">
    <source>
        <dbReference type="EMBL" id="RDY07985.1"/>
    </source>
</evidence>
<dbReference type="EMBL" id="QJKJ01001364">
    <property type="protein sequence ID" value="RDY07985.1"/>
    <property type="molecule type" value="Genomic_DNA"/>
</dbReference>
<evidence type="ECO:0000313" key="2">
    <source>
        <dbReference type="Proteomes" id="UP000257109"/>
    </source>
</evidence>
<dbReference type="AlphaFoldDB" id="A0A371HYV3"/>
<dbReference type="Proteomes" id="UP000257109">
    <property type="component" value="Unassembled WGS sequence"/>
</dbReference>
<keyword evidence="2" id="KW-1185">Reference proteome</keyword>
<feature type="non-terminal residue" evidence="1">
    <location>
        <position position="1"/>
    </location>
</feature>
<name>A0A371HYV3_MUCPR</name>